<name>A0A0N4U757_DRAME</name>
<sequence length="626" mass="70857">MVRKLLRIKNRVTTPNVKNFAKILANNLISGVFKSGDIVWAPYRRIPEWPAIVRYFLSICPQLSWSSMLLFLSVRCIYPRKVTYSFLPDAVDKTAMKSASFSCPPSKLRHISIIDTIPNNASDELKEAFEVAVDLLKNNGKKLETTVTMKTQKRALDGSGESIASVELGSPITLTSFANIGEVVWLNVPDHLAWPVLVREVKKKFAMVDPFPLQQDHKPEIYPLSACKRFDFSSKALAGAIKRENNRELKQALQGAYDYLYLQKSRAFCEAPIDSCESIQKNIESNKLKEIRKQWNEGNLDMEDEEDEDYSSNIDQSKMISKAVYGSGSSDQPNVAIKELTIPRQNFGLSKHNAKKMKFSEDLEDLESEMNEKLNSLVKGEIAWIRRSVNKKSVKWPVLILNVDKECQTCTYLELPVDNGNKEAQERSCSTKLSNILLYDTVAYEFEDVEDDVLRSAIDQAESIIQGHHKVDIDFEEKANGENSTDAATEDISIGHGILDSDNILKYSMSYMCMRHLKAIASEQIDCSRHKTYSIPSYLPLHFDLKIGSLLDEASISCLIEYIDDHIPRIKSIGGTSSLRRLHYIVTVALPEAIIYAIMQLRCCTRSEAYRIYDTLIKGNENETGN</sequence>
<feature type="coiled-coil region" evidence="1">
    <location>
        <begin position="349"/>
        <end position="376"/>
    </location>
</feature>
<dbReference type="InterPro" id="IPR035504">
    <property type="entry name" value="MUM1-like_PWWP"/>
</dbReference>
<proteinExistence type="predicted"/>
<evidence type="ECO:0000313" key="2">
    <source>
        <dbReference type="EMBL" id="VDN50059.1"/>
    </source>
</evidence>
<dbReference type="AlphaFoldDB" id="A0A0N4U757"/>
<dbReference type="OrthoDB" id="5860380at2759"/>
<evidence type="ECO:0000313" key="3">
    <source>
        <dbReference type="Proteomes" id="UP000038040"/>
    </source>
</evidence>
<evidence type="ECO:0000313" key="4">
    <source>
        <dbReference type="Proteomes" id="UP000274756"/>
    </source>
</evidence>
<gene>
    <name evidence="2" type="ORF">DME_LOCUS32</name>
</gene>
<keyword evidence="1" id="KW-0175">Coiled coil</keyword>
<dbReference type="CDD" id="cd06080">
    <property type="entry name" value="PWWP_MUM1-like"/>
    <property type="match status" value="1"/>
</dbReference>
<organism evidence="3 5">
    <name type="scientific">Dracunculus medinensis</name>
    <name type="common">Guinea worm</name>
    <dbReference type="NCBI Taxonomy" id="318479"/>
    <lineage>
        <taxon>Eukaryota</taxon>
        <taxon>Metazoa</taxon>
        <taxon>Ecdysozoa</taxon>
        <taxon>Nematoda</taxon>
        <taxon>Chromadorea</taxon>
        <taxon>Rhabditida</taxon>
        <taxon>Spirurina</taxon>
        <taxon>Dracunculoidea</taxon>
        <taxon>Dracunculidae</taxon>
        <taxon>Dracunculus</taxon>
    </lineage>
</organism>
<protein>
    <submittedName>
        <fullName evidence="5">Ubiquitinyl hydrolase 1</fullName>
    </submittedName>
</protein>
<reference evidence="5" key="1">
    <citation type="submission" date="2017-02" db="UniProtKB">
        <authorList>
            <consortium name="WormBaseParasite"/>
        </authorList>
    </citation>
    <scope>IDENTIFICATION</scope>
</reference>
<reference evidence="2 4" key="2">
    <citation type="submission" date="2018-11" db="EMBL/GenBank/DDBJ databases">
        <authorList>
            <consortium name="Pathogen Informatics"/>
        </authorList>
    </citation>
    <scope>NUCLEOTIDE SEQUENCE [LARGE SCALE GENOMIC DNA]</scope>
</reference>
<keyword evidence="4" id="KW-1185">Reference proteome</keyword>
<accession>A0A0N4U757</accession>
<dbReference type="EMBL" id="UYYG01000001">
    <property type="protein sequence ID" value="VDN50059.1"/>
    <property type="molecule type" value="Genomic_DNA"/>
</dbReference>
<evidence type="ECO:0000256" key="1">
    <source>
        <dbReference type="SAM" id="Coils"/>
    </source>
</evidence>
<dbReference type="Proteomes" id="UP000038040">
    <property type="component" value="Unplaced"/>
</dbReference>
<dbReference type="WBParaSite" id="DME_0000280301-mRNA-1">
    <property type="protein sequence ID" value="DME_0000280301-mRNA-1"/>
    <property type="gene ID" value="DME_0000280301"/>
</dbReference>
<evidence type="ECO:0000313" key="5">
    <source>
        <dbReference type="WBParaSite" id="DME_0000280301-mRNA-1"/>
    </source>
</evidence>
<dbReference type="Proteomes" id="UP000274756">
    <property type="component" value="Unassembled WGS sequence"/>
</dbReference>